<comment type="catalytic activity">
    <reaction evidence="1 9">
        <text>riboflavin(in) = riboflavin(out)</text>
        <dbReference type="Rhea" id="RHEA:35015"/>
        <dbReference type="ChEBI" id="CHEBI:57986"/>
    </reaction>
</comment>
<comment type="function">
    <text evidence="9">Plasma membrane transporter mediating the uptake by cells of the water soluble vitamin B2/riboflavin that plays a key role in biochemical oxidation-reduction reactions of the carbohydrate, lipid, and amino acid metabolism.</text>
</comment>
<evidence type="ECO:0000313" key="11">
    <source>
        <dbReference type="EMBL" id="KAH8009717.1"/>
    </source>
</evidence>
<evidence type="ECO:0000256" key="3">
    <source>
        <dbReference type="ARBA" id="ARBA00006366"/>
    </source>
</evidence>
<evidence type="ECO:0000256" key="10">
    <source>
        <dbReference type="SAM" id="MobiDB-lite"/>
    </source>
</evidence>
<evidence type="ECO:0000256" key="7">
    <source>
        <dbReference type="ARBA" id="ARBA00022989"/>
    </source>
</evidence>
<organism evidence="11 12">
    <name type="scientific">Rhipicephalus microplus</name>
    <name type="common">Cattle tick</name>
    <name type="synonym">Boophilus microplus</name>
    <dbReference type="NCBI Taxonomy" id="6941"/>
    <lineage>
        <taxon>Eukaryota</taxon>
        <taxon>Metazoa</taxon>
        <taxon>Ecdysozoa</taxon>
        <taxon>Arthropoda</taxon>
        <taxon>Chelicerata</taxon>
        <taxon>Arachnida</taxon>
        <taxon>Acari</taxon>
        <taxon>Parasitiformes</taxon>
        <taxon>Ixodida</taxon>
        <taxon>Ixodoidea</taxon>
        <taxon>Ixodidae</taxon>
        <taxon>Rhipicephalinae</taxon>
        <taxon>Rhipicephalus</taxon>
        <taxon>Boophilus</taxon>
    </lineage>
</organism>
<dbReference type="Pfam" id="PF06237">
    <property type="entry name" value="SLC52_ribofla_tr"/>
    <property type="match status" value="1"/>
</dbReference>
<dbReference type="InterPro" id="IPR009357">
    <property type="entry name" value="Riboflavin_transptr"/>
</dbReference>
<evidence type="ECO:0000256" key="2">
    <source>
        <dbReference type="ARBA" id="ARBA00004651"/>
    </source>
</evidence>
<proteinExistence type="inferred from homology"/>
<comment type="caution">
    <text evidence="9">Lacks conserved residue(s) required for the propagation of feature annotation.</text>
</comment>
<reference evidence="11" key="2">
    <citation type="submission" date="2021-09" db="EMBL/GenBank/DDBJ databases">
        <authorList>
            <person name="Jia N."/>
            <person name="Wang J."/>
            <person name="Shi W."/>
            <person name="Du L."/>
            <person name="Sun Y."/>
            <person name="Zhan W."/>
            <person name="Jiang J."/>
            <person name="Wang Q."/>
            <person name="Zhang B."/>
            <person name="Ji P."/>
            <person name="Sakyi L.B."/>
            <person name="Cui X."/>
            <person name="Yuan T."/>
            <person name="Jiang B."/>
            <person name="Yang W."/>
            <person name="Lam T.T.-Y."/>
            <person name="Chang Q."/>
            <person name="Ding S."/>
            <person name="Wang X."/>
            <person name="Zhu J."/>
            <person name="Ruan X."/>
            <person name="Zhao L."/>
            <person name="Wei J."/>
            <person name="Que T."/>
            <person name="Du C."/>
            <person name="Cheng J."/>
            <person name="Dai P."/>
            <person name="Han X."/>
            <person name="Huang E."/>
            <person name="Gao Y."/>
            <person name="Liu J."/>
            <person name="Shao H."/>
            <person name="Ye R."/>
            <person name="Li L."/>
            <person name="Wei W."/>
            <person name="Wang X."/>
            <person name="Wang C."/>
            <person name="Huo Q."/>
            <person name="Li W."/>
            <person name="Guo W."/>
            <person name="Chen H."/>
            <person name="Chen S."/>
            <person name="Zhou L."/>
            <person name="Zhou L."/>
            <person name="Ni X."/>
            <person name="Tian J."/>
            <person name="Zhou Y."/>
            <person name="Sheng Y."/>
            <person name="Liu T."/>
            <person name="Pan Y."/>
            <person name="Xia L."/>
            <person name="Li J."/>
            <person name="Zhao F."/>
            <person name="Cao W."/>
        </authorList>
    </citation>
    <scope>NUCLEOTIDE SEQUENCE</scope>
    <source>
        <strain evidence="11">Rmic-2018</strain>
        <tissue evidence="11">Larvae</tissue>
    </source>
</reference>
<evidence type="ECO:0000256" key="8">
    <source>
        <dbReference type="ARBA" id="ARBA00023136"/>
    </source>
</evidence>
<evidence type="ECO:0000256" key="5">
    <source>
        <dbReference type="ARBA" id="ARBA00022475"/>
    </source>
</evidence>
<keyword evidence="5 9" id="KW-1003">Cell membrane</keyword>
<dbReference type="PANTHER" id="PTHR12929">
    <property type="entry name" value="SOLUTE CARRIER FAMILY 52"/>
    <property type="match status" value="1"/>
</dbReference>
<comment type="caution">
    <text evidence="11">The sequence shown here is derived from an EMBL/GenBank/DDBJ whole genome shotgun (WGS) entry which is preliminary data.</text>
</comment>
<name>A0A9J6D6P3_RHIMP</name>
<dbReference type="GO" id="GO:0032217">
    <property type="term" value="F:riboflavin transmembrane transporter activity"/>
    <property type="evidence" value="ECO:0007669"/>
    <property type="project" value="UniProtKB-UniRule"/>
</dbReference>
<dbReference type="GO" id="GO:0005886">
    <property type="term" value="C:plasma membrane"/>
    <property type="evidence" value="ECO:0007669"/>
    <property type="project" value="UniProtKB-SubCell"/>
</dbReference>
<comment type="subcellular location">
    <subcellularLocation>
        <location evidence="2 9">Cell membrane</location>
        <topology evidence="2 9">Multi-pass membrane protein</topology>
    </subcellularLocation>
</comment>
<dbReference type="EMBL" id="JABSTU010000011">
    <property type="protein sequence ID" value="KAH8009717.1"/>
    <property type="molecule type" value="Genomic_DNA"/>
</dbReference>
<keyword evidence="6 9" id="KW-0812">Transmembrane</keyword>
<keyword evidence="8 9" id="KW-0472">Membrane</keyword>
<keyword evidence="7 9" id="KW-1133">Transmembrane helix</keyword>
<evidence type="ECO:0000256" key="9">
    <source>
        <dbReference type="RuleBase" id="RU368035"/>
    </source>
</evidence>
<comment type="similarity">
    <text evidence="3 9">Belongs to the riboflavin transporter family.</text>
</comment>
<dbReference type="AlphaFoldDB" id="A0A9J6D6P3"/>
<evidence type="ECO:0000256" key="1">
    <source>
        <dbReference type="ARBA" id="ARBA00000215"/>
    </source>
</evidence>
<evidence type="ECO:0000313" key="12">
    <source>
        <dbReference type="Proteomes" id="UP000821866"/>
    </source>
</evidence>
<dbReference type="PANTHER" id="PTHR12929:SF10">
    <property type="entry name" value="RIBOFLAVIN TRANSPORTER"/>
    <property type="match status" value="1"/>
</dbReference>
<sequence length="149" mass="15689">MVGEGLSGLVPATIALAQGVGEQTAAKSGRAKGPRFSVEVFLSMLAGIVAISWIAFIALAHCQVRENKKGQRYGAADNHGYEPENGVATVSSQSSVDGVPPSSGESPSLNRQGRLKRSQWWLVLSLQALIACLGNGVLLAIQVRIFMLT</sequence>
<evidence type="ECO:0000256" key="4">
    <source>
        <dbReference type="ARBA" id="ARBA00022448"/>
    </source>
</evidence>
<feature type="transmembrane region" description="Helical" evidence="9">
    <location>
        <begin position="40"/>
        <end position="62"/>
    </location>
</feature>
<accession>A0A9J6D6P3</accession>
<keyword evidence="4 9" id="KW-0813">Transport</keyword>
<dbReference type="Proteomes" id="UP000821866">
    <property type="component" value="Chromosome 9"/>
</dbReference>
<feature type="region of interest" description="Disordered" evidence="10">
    <location>
        <begin position="73"/>
        <end position="111"/>
    </location>
</feature>
<evidence type="ECO:0000256" key="6">
    <source>
        <dbReference type="ARBA" id="ARBA00022692"/>
    </source>
</evidence>
<keyword evidence="12" id="KW-1185">Reference proteome</keyword>
<gene>
    <name evidence="11" type="ORF">HPB51_019028</name>
</gene>
<protein>
    <recommendedName>
        <fullName evidence="9">Riboflavin transporter</fullName>
    </recommendedName>
</protein>
<dbReference type="VEuPathDB" id="VectorBase:LOC119178736"/>
<feature type="transmembrane region" description="Helical" evidence="9">
    <location>
        <begin position="120"/>
        <end position="141"/>
    </location>
</feature>
<reference evidence="11" key="1">
    <citation type="journal article" date="2020" name="Cell">
        <title>Large-Scale Comparative Analyses of Tick Genomes Elucidate Their Genetic Diversity and Vector Capacities.</title>
        <authorList>
            <consortium name="Tick Genome and Microbiome Consortium (TIGMIC)"/>
            <person name="Jia N."/>
            <person name="Wang J."/>
            <person name="Shi W."/>
            <person name="Du L."/>
            <person name="Sun Y."/>
            <person name="Zhan W."/>
            <person name="Jiang J.F."/>
            <person name="Wang Q."/>
            <person name="Zhang B."/>
            <person name="Ji P."/>
            <person name="Bell-Sakyi L."/>
            <person name="Cui X.M."/>
            <person name="Yuan T.T."/>
            <person name="Jiang B.G."/>
            <person name="Yang W.F."/>
            <person name="Lam T.T."/>
            <person name="Chang Q.C."/>
            <person name="Ding S.J."/>
            <person name="Wang X.J."/>
            <person name="Zhu J.G."/>
            <person name="Ruan X.D."/>
            <person name="Zhao L."/>
            <person name="Wei J.T."/>
            <person name="Ye R.Z."/>
            <person name="Que T.C."/>
            <person name="Du C.H."/>
            <person name="Zhou Y.H."/>
            <person name="Cheng J.X."/>
            <person name="Dai P.F."/>
            <person name="Guo W.B."/>
            <person name="Han X.H."/>
            <person name="Huang E.J."/>
            <person name="Li L.F."/>
            <person name="Wei W."/>
            <person name="Gao Y.C."/>
            <person name="Liu J.Z."/>
            <person name="Shao H.Z."/>
            <person name="Wang X."/>
            <person name="Wang C.C."/>
            <person name="Yang T.C."/>
            <person name="Huo Q.B."/>
            <person name="Li W."/>
            <person name="Chen H.Y."/>
            <person name="Chen S.E."/>
            <person name="Zhou L.G."/>
            <person name="Ni X.B."/>
            <person name="Tian J.H."/>
            <person name="Sheng Y."/>
            <person name="Liu T."/>
            <person name="Pan Y.S."/>
            <person name="Xia L.Y."/>
            <person name="Li J."/>
            <person name="Zhao F."/>
            <person name="Cao W.C."/>
        </authorList>
    </citation>
    <scope>NUCLEOTIDE SEQUENCE</scope>
    <source>
        <strain evidence="11">Rmic-2018</strain>
    </source>
</reference>